<dbReference type="Pfam" id="PF01060">
    <property type="entry name" value="TTR-52"/>
    <property type="match status" value="1"/>
</dbReference>
<dbReference type="AlphaFoldDB" id="A0A0N5DC63"/>
<dbReference type="PANTHER" id="PTHR21700:SF24">
    <property type="entry name" value="TRANSTHYRETIN-LIKE FAMILY PROTEIN"/>
    <property type="match status" value="1"/>
</dbReference>
<dbReference type="PANTHER" id="PTHR21700">
    <property type="entry name" value="TRANSTHYRETIN-LIKE FAMILY PROTEIN-RELATED"/>
    <property type="match status" value="1"/>
</dbReference>
<name>A0A0N5DC63_THECL</name>
<reference evidence="6 7" key="2">
    <citation type="submission" date="2018-11" db="EMBL/GenBank/DDBJ databases">
        <authorList>
            <consortium name="Pathogen Informatics"/>
        </authorList>
    </citation>
    <scope>NUCLEOTIDE SEQUENCE [LARGE SCALE GENOMIC DNA]</scope>
</reference>
<gene>
    <name evidence="6" type="ORF">TCLT_LOCUS10764</name>
</gene>
<feature type="chain" id="PRO_5043126786" evidence="5">
    <location>
        <begin position="21"/>
        <end position="154"/>
    </location>
</feature>
<comment type="subcellular location">
    <subcellularLocation>
        <location evidence="1">Secreted</location>
    </subcellularLocation>
</comment>
<dbReference type="InterPro" id="IPR038479">
    <property type="entry name" value="Transthyretin-like_sf"/>
</dbReference>
<comment type="similarity">
    <text evidence="2">Belongs to the nematode transthyretin-like family.</text>
</comment>
<evidence type="ECO:0000313" key="7">
    <source>
        <dbReference type="Proteomes" id="UP000276776"/>
    </source>
</evidence>
<keyword evidence="7" id="KW-1185">Reference proteome</keyword>
<dbReference type="Proteomes" id="UP000276776">
    <property type="component" value="Unassembled WGS sequence"/>
</dbReference>
<evidence type="ECO:0000313" key="6">
    <source>
        <dbReference type="EMBL" id="VDN08481.1"/>
    </source>
</evidence>
<dbReference type="WBParaSite" id="TCLT_0001078201-mRNA-1">
    <property type="protein sequence ID" value="TCLT_0001078201-mRNA-1"/>
    <property type="gene ID" value="TCLT_0001078201"/>
</dbReference>
<evidence type="ECO:0000313" key="8">
    <source>
        <dbReference type="WBParaSite" id="TCLT_0001078201-mRNA-1"/>
    </source>
</evidence>
<dbReference type="GO" id="GO:0009986">
    <property type="term" value="C:cell surface"/>
    <property type="evidence" value="ECO:0007669"/>
    <property type="project" value="InterPro"/>
</dbReference>
<evidence type="ECO:0000256" key="5">
    <source>
        <dbReference type="SAM" id="SignalP"/>
    </source>
</evidence>
<accession>A0A0N5DC63</accession>
<dbReference type="Gene3D" id="2.60.40.3330">
    <property type="match status" value="1"/>
</dbReference>
<organism evidence="8">
    <name type="scientific">Thelazia callipaeda</name>
    <name type="common">Oriental eyeworm</name>
    <name type="synonym">Parasitic nematode</name>
    <dbReference type="NCBI Taxonomy" id="103827"/>
    <lineage>
        <taxon>Eukaryota</taxon>
        <taxon>Metazoa</taxon>
        <taxon>Ecdysozoa</taxon>
        <taxon>Nematoda</taxon>
        <taxon>Chromadorea</taxon>
        <taxon>Rhabditida</taxon>
        <taxon>Spirurina</taxon>
        <taxon>Spiruromorpha</taxon>
        <taxon>Thelazioidea</taxon>
        <taxon>Thelaziidae</taxon>
        <taxon>Thelazia</taxon>
    </lineage>
</organism>
<evidence type="ECO:0000256" key="1">
    <source>
        <dbReference type="ARBA" id="ARBA00004613"/>
    </source>
</evidence>
<dbReference type="GO" id="GO:0005576">
    <property type="term" value="C:extracellular region"/>
    <property type="evidence" value="ECO:0007669"/>
    <property type="project" value="UniProtKB-SubCell"/>
</dbReference>
<proteinExistence type="inferred from homology"/>
<keyword evidence="3" id="KW-0964">Secreted</keyword>
<dbReference type="InterPro" id="IPR001534">
    <property type="entry name" value="Transthyretin-like"/>
</dbReference>
<sequence length="154" mass="17853">MLMYSIIFASIFHYAIISQAVHWPAPYPLEVKKQCSGATGRIMCNGKPSSLTNIYLYDEDRVFNTMKKSDLMEETLSNATGYFTIHGCLLEILDIIPRIDIHHFCNEISLECPHIRQEYIPYRYIHSPSTEKQFYNFGEIDVTEKSGKETRECT</sequence>
<evidence type="ECO:0000256" key="2">
    <source>
        <dbReference type="ARBA" id="ARBA00010112"/>
    </source>
</evidence>
<evidence type="ECO:0000256" key="3">
    <source>
        <dbReference type="ARBA" id="ARBA00022525"/>
    </source>
</evidence>
<dbReference type="OrthoDB" id="5908525at2759"/>
<keyword evidence="4 5" id="KW-0732">Signal</keyword>
<dbReference type="EMBL" id="UYYF01005342">
    <property type="protein sequence ID" value="VDN08481.1"/>
    <property type="molecule type" value="Genomic_DNA"/>
</dbReference>
<reference evidence="8" key="1">
    <citation type="submission" date="2017-02" db="UniProtKB">
        <authorList>
            <consortium name="WormBaseParasite"/>
        </authorList>
    </citation>
    <scope>IDENTIFICATION</scope>
</reference>
<protein>
    <submittedName>
        <fullName evidence="8">Transthyretin-like family protein</fullName>
    </submittedName>
</protein>
<evidence type="ECO:0000256" key="4">
    <source>
        <dbReference type="ARBA" id="ARBA00022729"/>
    </source>
</evidence>
<feature type="signal peptide" evidence="5">
    <location>
        <begin position="1"/>
        <end position="20"/>
    </location>
</feature>